<dbReference type="GO" id="GO:0005929">
    <property type="term" value="C:cilium"/>
    <property type="evidence" value="ECO:0007669"/>
    <property type="project" value="TreeGrafter"/>
</dbReference>
<evidence type="ECO:0000313" key="1">
    <source>
        <dbReference type="EMBL" id="QQP36840.1"/>
    </source>
</evidence>
<dbReference type="InterPro" id="IPR016024">
    <property type="entry name" value="ARM-type_fold"/>
</dbReference>
<gene>
    <name evidence="1" type="ORF">FKW44_022052</name>
</gene>
<evidence type="ECO:0000313" key="2">
    <source>
        <dbReference type="Proteomes" id="UP000595437"/>
    </source>
</evidence>
<dbReference type="Pfam" id="PF21040">
    <property type="entry name" value="CEP104-like_TOG"/>
    <property type="match status" value="1"/>
</dbReference>
<dbReference type="InterPro" id="IPR052607">
    <property type="entry name" value="CEP104-like"/>
</dbReference>
<dbReference type="PANTHER" id="PTHR13371:SF0">
    <property type="entry name" value="CENTROSOMAL PROTEIN OF 104 KDA"/>
    <property type="match status" value="1"/>
</dbReference>
<name>A0A7T8GSN7_CALRO</name>
<organism evidence="1 2">
    <name type="scientific">Caligus rogercresseyi</name>
    <name type="common">Sea louse</name>
    <dbReference type="NCBI Taxonomy" id="217165"/>
    <lineage>
        <taxon>Eukaryota</taxon>
        <taxon>Metazoa</taxon>
        <taxon>Ecdysozoa</taxon>
        <taxon>Arthropoda</taxon>
        <taxon>Crustacea</taxon>
        <taxon>Multicrustacea</taxon>
        <taxon>Hexanauplia</taxon>
        <taxon>Copepoda</taxon>
        <taxon>Siphonostomatoida</taxon>
        <taxon>Caligidae</taxon>
        <taxon>Caligus</taxon>
    </lineage>
</organism>
<dbReference type="SUPFAM" id="SSF48371">
    <property type="entry name" value="ARM repeat"/>
    <property type="match status" value="1"/>
</dbReference>
<proteinExistence type="predicted"/>
<feature type="non-terminal residue" evidence="1">
    <location>
        <position position="1"/>
    </location>
</feature>
<reference evidence="2" key="1">
    <citation type="submission" date="2021-01" db="EMBL/GenBank/DDBJ databases">
        <title>Caligus Genome Assembly.</title>
        <authorList>
            <person name="Gallardo-Escarate C."/>
        </authorList>
    </citation>
    <scope>NUCLEOTIDE SEQUENCE [LARGE SCALE GENOMIC DNA]</scope>
</reference>
<dbReference type="EMBL" id="CP045905">
    <property type="protein sequence ID" value="QQP36840.1"/>
    <property type="molecule type" value="Genomic_DNA"/>
</dbReference>
<sequence length="256" mass="28843">ASYSSPSTEYNTKQLWTLPEIGGPEIYFSGAPDTISRDNWSLASSWISILGRDLTGCLLSKDWSQREAGLKGLSRSLAYALSQHRHSSAGDPQLEKLWRTTVEVLLRSLEDKIFRVYQGALKSLQTLITLTHCPCFLSEAEFKSLLKPLIQRILIKCSDGKKRIADLSYSVVSELCRGNSGELAPGKHIYHERPHLRIENEYFHRIIFEPGGESSGAGAKWQWVLGVSVVLDRILEDNDEELLNQNFALMIINFAF</sequence>
<keyword evidence="2" id="KW-1185">Reference proteome</keyword>
<dbReference type="AlphaFoldDB" id="A0A7T8GSN7"/>
<protein>
    <submittedName>
        <fullName evidence="1">Mitogenactivated protein kinase kinase kinase 1like</fullName>
    </submittedName>
</protein>
<dbReference type="Proteomes" id="UP000595437">
    <property type="component" value="Chromosome 16"/>
</dbReference>
<dbReference type="GO" id="GO:0016301">
    <property type="term" value="F:kinase activity"/>
    <property type="evidence" value="ECO:0007669"/>
    <property type="project" value="UniProtKB-KW"/>
</dbReference>
<dbReference type="InterPro" id="IPR011989">
    <property type="entry name" value="ARM-like"/>
</dbReference>
<dbReference type="OrthoDB" id="275301at2759"/>
<accession>A0A7T8GSN7</accession>
<keyword evidence="1" id="KW-0418">Kinase</keyword>
<feature type="non-terminal residue" evidence="1">
    <location>
        <position position="256"/>
    </location>
</feature>
<dbReference type="PANTHER" id="PTHR13371">
    <property type="entry name" value="GLYCINE-, GLUTAMATE-, THIENYLCYCLOHEXYLPIPERIDINE-BINDING PROTEIN"/>
    <property type="match status" value="1"/>
</dbReference>
<dbReference type="Gene3D" id="1.25.10.10">
    <property type="entry name" value="Leucine-rich Repeat Variant"/>
    <property type="match status" value="1"/>
</dbReference>
<keyword evidence="1" id="KW-0808">Transferase</keyword>